<evidence type="ECO:0000313" key="3">
    <source>
        <dbReference type="RefSeq" id="XP_021295956.1"/>
    </source>
</evidence>
<proteinExistence type="predicted"/>
<evidence type="ECO:0000313" key="2">
    <source>
        <dbReference type="Proteomes" id="UP000504621"/>
    </source>
</evidence>
<accession>A0A6J1B9M6</accession>
<dbReference type="RefSeq" id="XP_021295956.1">
    <property type="nucleotide sequence ID" value="XM_021440281.1"/>
</dbReference>
<evidence type="ECO:0000256" key="1">
    <source>
        <dbReference type="SAM" id="MobiDB-lite"/>
    </source>
</evidence>
<feature type="region of interest" description="Disordered" evidence="1">
    <location>
        <begin position="122"/>
        <end position="148"/>
    </location>
</feature>
<feature type="compositionally biased region" description="Basic and acidic residues" evidence="1">
    <location>
        <begin position="1"/>
        <end position="13"/>
    </location>
</feature>
<dbReference type="GeneID" id="110425377"/>
<feature type="region of interest" description="Disordered" evidence="1">
    <location>
        <begin position="1"/>
        <end position="25"/>
    </location>
</feature>
<gene>
    <name evidence="3" type="primary">LOC110425377</name>
</gene>
<name>A0A6J1B9M6_9ROSI</name>
<dbReference type="Proteomes" id="UP000504621">
    <property type="component" value="Unplaced"/>
</dbReference>
<dbReference type="OrthoDB" id="943542at2759"/>
<sequence length="172" mass="19989">MSDYQRKYRRESYGHGGPRMSRPNLPARVPVDTGSLWQPLPAWERRFCVVVGAMPWKRFVQAKNNLYRTDKVYEWNDSAGKKAFDKAKQRFWAEFHGFPYKKHLPSADLYIDTNIDWNPEIDPELASGIRPPSDNEGKQVTSKKRREGKEVVKEIDCFSIPLDQIQATGWDG</sequence>
<keyword evidence="2" id="KW-1185">Reference proteome</keyword>
<reference evidence="3" key="1">
    <citation type="submission" date="2025-08" db="UniProtKB">
        <authorList>
            <consortium name="RefSeq"/>
        </authorList>
    </citation>
    <scope>IDENTIFICATION</scope>
    <source>
        <tissue evidence="3">Leaf</tissue>
    </source>
</reference>
<dbReference type="PANTHER" id="PTHR34567">
    <property type="entry name" value="FK506-BINDING-LIKE PROTEIN"/>
    <property type="match status" value="1"/>
</dbReference>
<dbReference type="AlphaFoldDB" id="A0A6J1B9M6"/>
<dbReference type="PANTHER" id="PTHR34567:SF7">
    <property type="entry name" value="PENTATRICOPEPTIDE REPEAT-CONTAINING-LIKE PROTEIN"/>
    <property type="match status" value="1"/>
</dbReference>
<organism evidence="2 3">
    <name type="scientific">Herrania umbratica</name>
    <dbReference type="NCBI Taxonomy" id="108875"/>
    <lineage>
        <taxon>Eukaryota</taxon>
        <taxon>Viridiplantae</taxon>
        <taxon>Streptophyta</taxon>
        <taxon>Embryophyta</taxon>
        <taxon>Tracheophyta</taxon>
        <taxon>Spermatophyta</taxon>
        <taxon>Magnoliopsida</taxon>
        <taxon>eudicotyledons</taxon>
        <taxon>Gunneridae</taxon>
        <taxon>Pentapetalae</taxon>
        <taxon>rosids</taxon>
        <taxon>malvids</taxon>
        <taxon>Malvales</taxon>
        <taxon>Malvaceae</taxon>
        <taxon>Byttnerioideae</taxon>
        <taxon>Herrania</taxon>
    </lineage>
</organism>
<protein>
    <submittedName>
        <fullName evidence="3">Uncharacterized protein LOC110425377</fullName>
    </submittedName>
</protein>